<dbReference type="AlphaFoldDB" id="A0ABD0S1L5"/>
<dbReference type="EMBL" id="JAMKFB020000001">
    <property type="protein sequence ID" value="KAL0203898.1"/>
    <property type="molecule type" value="Genomic_DNA"/>
</dbReference>
<feature type="region of interest" description="Disordered" evidence="1">
    <location>
        <begin position="32"/>
        <end position="53"/>
    </location>
</feature>
<feature type="compositionally biased region" description="Polar residues" evidence="1">
    <location>
        <begin position="32"/>
        <end position="45"/>
    </location>
</feature>
<keyword evidence="3" id="KW-1185">Reference proteome</keyword>
<sequence>ERVIDGQVADNGSQEQRSCPIRVTVKIPLDPTLNSHGFTVSTHTPPQVLDVTE</sequence>
<reference evidence="2 3" key="1">
    <citation type="submission" date="2024-05" db="EMBL/GenBank/DDBJ databases">
        <title>Genome sequencing and assembly of Indian major carp, Cirrhinus mrigala (Hamilton, 1822).</title>
        <authorList>
            <person name="Mohindra V."/>
            <person name="Chowdhury L.M."/>
            <person name="Lal K."/>
            <person name="Jena J.K."/>
        </authorList>
    </citation>
    <scope>NUCLEOTIDE SEQUENCE [LARGE SCALE GENOMIC DNA]</scope>
    <source>
        <strain evidence="2">CM1030</strain>
        <tissue evidence="2">Blood</tissue>
    </source>
</reference>
<organism evidence="2 3">
    <name type="scientific">Cirrhinus mrigala</name>
    <name type="common">Mrigala</name>
    <dbReference type="NCBI Taxonomy" id="683832"/>
    <lineage>
        <taxon>Eukaryota</taxon>
        <taxon>Metazoa</taxon>
        <taxon>Chordata</taxon>
        <taxon>Craniata</taxon>
        <taxon>Vertebrata</taxon>
        <taxon>Euteleostomi</taxon>
        <taxon>Actinopterygii</taxon>
        <taxon>Neopterygii</taxon>
        <taxon>Teleostei</taxon>
        <taxon>Ostariophysi</taxon>
        <taxon>Cypriniformes</taxon>
        <taxon>Cyprinidae</taxon>
        <taxon>Labeoninae</taxon>
        <taxon>Labeonini</taxon>
        <taxon>Cirrhinus</taxon>
    </lineage>
</organism>
<feature type="non-terminal residue" evidence="2">
    <location>
        <position position="1"/>
    </location>
</feature>
<gene>
    <name evidence="2" type="ORF">M9458_001916</name>
</gene>
<accession>A0ABD0S1L5</accession>
<evidence type="ECO:0000313" key="3">
    <source>
        <dbReference type="Proteomes" id="UP001529510"/>
    </source>
</evidence>
<evidence type="ECO:0000313" key="2">
    <source>
        <dbReference type="EMBL" id="KAL0203898.1"/>
    </source>
</evidence>
<name>A0ABD0S1L5_CIRMR</name>
<feature type="non-terminal residue" evidence="2">
    <location>
        <position position="53"/>
    </location>
</feature>
<evidence type="ECO:0000256" key="1">
    <source>
        <dbReference type="SAM" id="MobiDB-lite"/>
    </source>
</evidence>
<protein>
    <submittedName>
        <fullName evidence="2">Uncharacterized protein</fullName>
    </submittedName>
</protein>
<proteinExistence type="predicted"/>
<comment type="caution">
    <text evidence="2">The sequence shown here is derived from an EMBL/GenBank/DDBJ whole genome shotgun (WGS) entry which is preliminary data.</text>
</comment>
<dbReference type="Proteomes" id="UP001529510">
    <property type="component" value="Unassembled WGS sequence"/>
</dbReference>